<dbReference type="Pfam" id="PF00397">
    <property type="entry name" value="WW"/>
    <property type="match status" value="2"/>
</dbReference>
<dbReference type="Gene3D" id="2.20.70.10">
    <property type="match status" value="3"/>
</dbReference>
<comment type="caution">
    <text evidence="4">The sequence shown here is derived from an EMBL/GenBank/DDBJ whole genome shotgun (WGS) entry which is preliminary data.</text>
</comment>
<keyword evidence="5" id="KW-1185">Reference proteome</keyword>
<feature type="compositionally biased region" description="Polar residues" evidence="2">
    <location>
        <begin position="269"/>
        <end position="279"/>
    </location>
</feature>
<dbReference type="PROSITE" id="PS50020">
    <property type="entry name" value="WW_DOMAIN_2"/>
    <property type="match status" value="3"/>
</dbReference>
<feature type="coiled-coil region" evidence="1">
    <location>
        <begin position="876"/>
        <end position="920"/>
    </location>
</feature>
<feature type="coiled-coil region" evidence="1">
    <location>
        <begin position="823"/>
        <end position="850"/>
    </location>
</feature>
<feature type="domain" description="WW" evidence="3">
    <location>
        <begin position="9"/>
        <end position="37"/>
    </location>
</feature>
<dbReference type="SUPFAM" id="SSF51045">
    <property type="entry name" value="WW domain"/>
    <property type="match status" value="3"/>
</dbReference>
<gene>
    <name evidence="4" type="ORF">TrLO_g3014</name>
</gene>
<dbReference type="EMBL" id="BRXW01000057">
    <property type="protein sequence ID" value="GMI03418.1"/>
    <property type="molecule type" value="Genomic_DNA"/>
</dbReference>
<dbReference type="InterPro" id="IPR036020">
    <property type="entry name" value="WW_dom_sf"/>
</dbReference>
<feature type="coiled-coil region" evidence="1">
    <location>
        <begin position="722"/>
        <end position="749"/>
    </location>
</feature>
<dbReference type="InterPro" id="IPR001202">
    <property type="entry name" value="WW_dom"/>
</dbReference>
<evidence type="ECO:0000313" key="4">
    <source>
        <dbReference type="EMBL" id="GMI03418.1"/>
    </source>
</evidence>
<organism evidence="4 5">
    <name type="scientific">Triparma laevis f. longispina</name>
    <dbReference type="NCBI Taxonomy" id="1714387"/>
    <lineage>
        <taxon>Eukaryota</taxon>
        <taxon>Sar</taxon>
        <taxon>Stramenopiles</taxon>
        <taxon>Ochrophyta</taxon>
        <taxon>Bolidophyceae</taxon>
        <taxon>Parmales</taxon>
        <taxon>Triparmaceae</taxon>
        <taxon>Triparma</taxon>
    </lineage>
</organism>
<feature type="compositionally biased region" description="Polar residues" evidence="2">
    <location>
        <begin position="363"/>
        <end position="386"/>
    </location>
</feature>
<name>A0A9W7CCV5_9STRA</name>
<feature type="domain" description="WW" evidence="3">
    <location>
        <begin position="134"/>
        <end position="167"/>
    </location>
</feature>
<dbReference type="SMART" id="SM00456">
    <property type="entry name" value="WW"/>
    <property type="match status" value="3"/>
</dbReference>
<dbReference type="OrthoDB" id="206105at2759"/>
<sequence>MSDSGDPIWEKHYDDSSSKHYYVHSLTDETTWDEPNDGLPVISANDLSGETEESDESAVVQAQVIGDWEEHVDEGSGKYYYVNVVSNETVWEMPDVRDEDGFTFEEYHSEEDEEEDKDEEAPAYEEEEEEGDREGLPSGWVRYTDEEGKDYYHNEVTNETQHDMPTESQASHEETPPQYEELDDELNGEGGNNGLSEAVSRFVTASPDLQTEEAKKMLRKSSDERFLELNQSPTPPQLSREDSSQSGSVLSRAAQFGATKKGSIGGMSRASSVGNLSESNATPNPEAETEEEDAQPPNPSESGEDKSSTALEPESKTSEESKSQQSPVPFGPPSPASTATTVSPQPMPKSEATLKAESLLRARTQSQSDSLRGSQSDDSTSANLFNLTKDDNIPQVYKASSLDAESKACLHMRHKSSYIQAPSDEHSEEDQIIAEKLEIDPDHISNLRYLQDSMKGYIEFLRGERGEPPRLNFNDFRGPSLELSKFSAKGTAYPRRLSMFEQELARQLRLAQRERDKYKKAMALHQAPPNLDTVTEKPANFPKNSTNPHDWIKAIGDLISARGKEDHVLGTLLEDKKAVICTSDESTSVSSIYQEMNAVTTKAIDSMKLQIESKAKEKKDKEYVRKLKQENLSLKTNLEMITYDLAEFDELSLETQMLREAQFRTEKRIKDNESEITELRDINNDLKKELMMAGKKFAEDMEGVYSESLKKAESFDNQQHLVDELREKILELSDSLQSAKDENGHLNERLAAGMADLAKQRVAYEDLAEEGLVAVRLKERQQSEIEGLKMKVNEMAPCFQELSLVKIKTQYLSQQTQMLGGEVEILQEHKKKLTEERNLLRKKLKVREGELSFVKSDFETYRGLTNEEKGGTRAELIRVKADNETLTKRVVSLEETSSKVEMLEDEVQHLKLRNKELLAKQDSVNVNKLQTQVQYLEGIIAGMEDEEADEMGLRIYGTEKPIVIKKQGAGAKRDRDVVAERAGNLAVGGKGVVETTNSIEQISKLTADINDFKAKNNDYSQRNQELAKQVEKSNEECKKLQQQLSQLQTKIFEERTNAKSSKQTYNKLKEAAIRAINGQSDNGGDELLDMLGLGAGDELVDAVVN</sequence>
<dbReference type="Proteomes" id="UP001165122">
    <property type="component" value="Unassembled WGS sequence"/>
</dbReference>
<keyword evidence="1" id="KW-0175">Coiled coil</keyword>
<protein>
    <recommendedName>
        <fullName evidence="3">WW domain-containing protein</fullName>
    </recommendedName>
</protein>
<evidence type="ECO:0000259" key="3">
    <source>
        <dbReference type="PROSITE" id="PS50020"/>
    </source>
</evidence>
<evidence type="ECO:0000256" key="1">
    <source>
        <dbReference type="SAM" id="Coils"/>
    </source>
</evidence>
<feature type="compositionally biased region" description="Basic and acidic residues" evidence="2">
    <location>
        <begin position="212"/>
        <end position="227"/>
    </location>
</feature>
<feature type="compositionally biased region" description="Acidic residues" evidence="2">
    <location>
        <begin position="101"/>
        <end position="132"/>
    </location>
</feature>
<feature type="coiled-coil region" evidence="1">
    <location>
        <begin position="1002"/>
        <end position="1057"/>
    </location>
</feature>
<evidence type="ECO:0000313" key="5">
    <source>
        <dbReference type="Proteomes" id="UP001165122"/>
    </source>
</evidence>
<feature type="compositionally biased region" description="Basic and acidic residues" evidence="2">
    <location>
        <begin position="143"/>
        <end position="153"/>
    </location>
</feature>
<dbReference type="CDD" id="cd00201">
    <property type="entry name" value="WW"/>
    <property type="match status" value="3"/>
</dbReference>
<accession>A0A9W7CCV5</accession>
<dbReference type="PROSITE" id="PS01159">
    <property type="entry name" value="WW_DOMAIN_1"/>
    <property type="match status" value="1"/>
</dbReference>
<reference evidence="5" key="1">
    <citation type="journal article" date="2023" name="Commun. Biol.">
        <title>Genome analysis of Parmales, the sister group of diatoms, reveals the evolutionary specialization of diatoms from phago-mixotrophs to photoautotrophs.</title>
        <authorList>
            <person name="Ban H."/>
            <person name="Sato S."/>
            <person name="Yoshikawa S."/>
            <person name="Yamada K."/>
            <person name="Nakamura Y."/>
            <person name="Ichinomiya M."/>
            <person name="Sato N."/>
            <person name="Blanc-Mathieu R."/>
            <person name="Endo H."/>
            <person name="Kuwata A."/>
            <person name="Ogata H."/>
        </authorList>
    </citation>
    <scope>NUCLEOTIDE SEQUENCE [LARGE SCALE GENOMIC DNA]</scope>
    <source>
        <strain evidence="5">NIES 3700</strain>
    </source>
</reference>
<feature type="compositionally biased region" description="Basic and acidic residues" evidence="2">
    <location>
        <begin position="303"/>
        <end position="322"/>
    </location>
</feature>
<feature type="region of interest" description="Disordered" evidence="2">
    <location>
        <begin position="30"/>
        <end position="55"/>
    </location>
</feature>
<feature type="compositionally biased region" description="Basic and acidic residues" evidence="2">
    <location>
        <begin position="160"/>
        <end position="175"/>
    </location>
</feature>
<feature type="domain" description="WW" evidence="3">
    <location>
        <begin position="62"/>
        <end position="96"/>
    </location>
</feature>
<dbReference type="AlphaFoldDB" id="A0A9W7CCV5"/>
<proteinExistence type="predicted"/>
<feature type="region of interest" description="Disordered" evidence="2">
    <location>
        <begin position="95"/>
        <end position="386"/>
    </location>
</feature>
<evidence type="ECO:0000256" key="2">
    <source>
        <dbReference type="SAM" id="MobiDB-lite"/>
    </source>
</evidence>